<evidence type="ECO:0000313" key="13">
    <source>
        <dbReference type="EMBL" id="RPE66329.1"/>
    </source>
</evidence>
<dbReference type="Gene3D" id="1.10.1040.50">
    <property type="match status" value="1"/>
</dbReference>
<dbReference type="PANTHER" id="PTHR43612:SF3">
    <property type="entry name" value="TRIFUNCTIONAL ENZYME SUBUNIT ALPHA, MITOCHONDRIAL"/>
    <property type="match status" value="1"/>
</dbReference>
<sequence length="739" mass="78643">MTQTKPDFTMATDTDGVATITWNVPSKSMNVLSLEGLAQLDALIDTALADAAIKGVIITSGKDSFAGGMDLNIIASMKDSAGDAPAQGLFDGIMRLHASLRKIERAGMDPKTNKGGKPIVAALTGTALGIGLELPLACHRIFAADTPKAKIGLPEIKVGIFPGAGGTTRISRKLGAMAASPILLQGQMLPPQKAKANGVIDEVVPAGDLMSSAKAWVLSAKDADLVKPWDTKGWKMPGGAPYHPAGFMTFVGASAMVNGQTQGVYPAAKAMLSAIYEGAQVPFDTALKIEARWFVNVLMNPSSSAMIRSLFINKEALEKGANRPEQPDQNVKKLGVIGAGMMGAGIAYVAANAGLDVILIDATQDSADTGKAYSEGILDKGIARKKVTPEKKDQVLDRITATTDYDQLAGCDLVIEAVFEDPKVKANVTQKVESIVGPDCVFATNTSTLPITDLAQASQRAENFIGIHFFSPVDKMLLVEIIKGQKTGAKAVAKALDFVRQIRKTPIVVNDARFFYANRCIIPYINEGVRMASEGVTLPLIENAAKLLGMPLGPLQLIDETSVDLGVKIAKATKAAMGDDYPDEAVDEVVFWLADQGRLGRKAKAGFYEYDDKGKRGDLWSGFGDEFPVAEVQPELDEVQHRMIMAQVLEAVRALQAGVLTDIREGDVGAILGWGFMPWSGGPFSWLDIIGAAQAVNICDQLSATHGPRFEAPDLLREMAKAGDTFYERFGKGTDSKAA</sequence>
<dbReference type="Gene3D" id="3.40.50.720">
    <property type="entry name" value="NAD(P)-binding Rossmann-like Domain"/>
    <property type="match status" value="1"/>
</dbReference>
<dbReference type="GO" id="GO:0070403">
    <property type="term" value="F:NAD+ binding"/>
    <property type="evidence" value="ECO:0007669"/>
    <property type="project" value="InterPro"/>
</dbReference>
<keyword evidence="7" id="KW-0443">Lipid metabolism</keyword>
<evidence type="ECO:0000256" key="2">
    <source>
        <dbReference type="ARBA" id="ARBA00007005"/>
    </source>
</evidence>
<organism evidence="13 14">
    <name type="scientific">Pacificibacter maritimus</name>
    <dbReference type="NCBI Taxonomy" id="762213"/>
    <lineage>
        <taxon>Bacteria</taxon>
        <taxon>Pseudomonadati</taxon>
        <taxon>Pseudomonadota</taxon>
        <taxon>Alphaproteobacteria</taxon>
        <taxon>Rhodobacterales</taxon>
        <taxon>Roseobacteraceae</taxon>
        <taxon>Pacificibacter</taxon>
    </lineage>
</organism>
<protein>
    <submittedName>
        <fullName evidence="13">3-hydroxyacyl-CoA dehydrogenase</fullName>
    </submittedName>
</protein>
<dbReference type="InterPro" id="IPR001753">
    <property type="entry name" value="Enoyl-CoA_hydra/iso"/>
</dbReference>
<keyword evidence="4" id="KW-0442">Lipid degradation</keyword>
<accession>A0A3N4UGP1</accession>
<gene>
    <name evidence="13" type="ORF">EDD53_2031</name>
</gene>
<evidence type="ECO:0000256" key="5">
    <source>
        <dbReference type="ARBA" id="ARBA00023002"/>
    </source>
</evidence>
<feature type="domain" description="3-hydroxyacyl-CoA dehydrogenase NAD binding" evidence="12">
    <location>
        <begin position="333"/>
        <end position="511"/>
    </location>
</feature>
<evidence type="ECO:0000256" key="8">
    <source>
        <dbReference type="ARBA" id="ARBA00023239"/>
    </source>
</evidence>
<dbReference type="InterPro" id="IPR008927">
    <property type="entry name" value="6-PGluconate_DH-like_C_sf"/>
</dbReference>
<dbReference type="SUPFAM" id="SSF51735">
    <property type="entry name" value="NAD(P)-binding Rossmann-fold domains"/>
    <property type="match status" value="1"/>
</dbReference>
<evidence type="ECO:0000259" key="12">
    <source>
        <dbReference type="Pfam" id="PF02737"/>
    </source>
</evidence>
<dbReference type="InterPro" id="IPR036291">
    <property type="entry name" value="NAD(P)-bd_dom_sf"/>
</dbReference>
<proteinExistence type="inferred from homology"/>
<keyword evidence="14" id="KW-1185">Reference proteome</keyword>
<feature type="domain" description="3-hydroxyacyl-CoA dehydrogenase C-terminal" evidence="11">
    <location>
        <begin position="515"/>
        <end position="610"/>
    </location>
</feature>
<dbReference type="SUPFAM" id="SSF48179">
    <property type="entry name" value="6-phosphogluconate dehydrogenase C-terminal domain-like"/>
    <property type="match status" value="2"/>
</dbReference>
<comment type="caution">
    <text evidence="13">The sequence shown here is derived from an EMBL/GenBank/DDBJ whole genome shotgun (WGS) entry which is preliminary data.</text>
</comment>
<dbReference type="UniPathway" id="UPA00659"/>
<keyword evidence="8" id="KW-0456">Lyase</keyword>
<dbReference type="GO" id="GO:0006635">
    <property type="term" value="P:fatty acid beta-oxidation"/>
    <property type="evidence" value="ECO:0007669"/>
    <property type="project" value="UniProtKB-UniPathway"/>
</dbReference>
<comment type="catalytic activity">
    <reaction evidence="10">
        <text>a (3S)-3-hydroxyacyl-CoA + NAD(+) = a 3-oxoacyl-CoA + NADH + H(+)</text>
        <dbReference type="Rhea" id="RHEA:22432"/>
        <dbReference type="ChEBI" id="CHEBI:15378"/>
        <dbReference type="ChEBI" id="CHEBI:57318"/>
        <dbReference type="ChEBI" id="CHEBI:57540"/>
        <dbReference type="ChEBI" id="CHEBI:57945"/>
        <dbReference type="ChEBI" id="CHEBI:90726"/>
        <dbReference type="EC" id="1.1.1.35"/>
    </reaction>
</comment>
<evidence type="ECO:0000256" key="9">
    <source>
        <dbReference type="ARBA" id="ARBA00023268"/>
    </source>
</evidence>
<dbReference type="CDD" id="cd06558">
    <property type="entry name" value="crotonase-like"/>
    <property type="match status" value="1"/>
</dbReference>
<evidence type="ECO:0000259" key="11">
    <source>
        <dbReference type="Pfam" id="PF00725"/>
    </source>
</evidence>
<dbReference type="Proteomes" id="UP000269689">
    <property type="component" value="Unassembled WGS sequence"/>
</dbReference>
<evidence type="ECO:0000313" key="14">
    <source>
        <dbReference type="Proteomes" id="UP000269689"/>
    </source>
</evidence>
<dbReference type="InterPro" id="IPR006108">
    <property type="entry name" value="3HC_DH_C"/>
</dbReference>
<evidence type="ECO:0000256" key="3">
    <source>
        <dbReference type="ARBA" id="ARBA00022832"/>
    </source>
</evidence>
<dbReference type="InterPro" id="IPR006176">
    <property type="entry name" value="3-OHacyl-CoA_DH_NAD-bd"/>
</dbReference>
<keyword evidence="5" id="KW-0560">Oxidoreductase</keyword>
<keyword evidence="6" id="KW-0520">NAD</keyword>
<dbReference type="AlphaFoldDB" id="A0A3N4UGP1"/>
<dbReference type="SUPFAM" id="SSF52096">
    <property type="entry name" value="ClpP/crotonase"/>
    <property type="match status" value="1"/>
</dbReference>
<keyword evidence="9" id="KW-0511">Multifunctional enzyme</keyword>
<evidence type="ECO:0000256" key="10">
    <source>
        <dbReference type="ARBA" id="ARBA00049556"/>
    </source>
</evidence>
<evidence type="ECO:0000256" key="4">
    <source>
        <dbReference type="ARBA" id="ARBA00022963"/>
    </source>
</evidence>
<dbReference type="Pfam" id="PF00725">
    <property type="entry name" value="3HCDH"/>
    <property type="match status" value="1"/>
</dbReference>
<keyword evidence="3" id="KW-0276">Fatty acid metabolism</keyword>
<dbReference type="PANTHER" id="PTHR43612">
    <property type="entry name" value="TRIFUNCTIONAL ENZYME SUBUNIT ALPHA"/>
    <property type="match status" value="1"/>
</dbReference>
<evidence type="ECO:0000256" key="7">
    <source>
        <dbReference type="ARBA" id="ARBA00023098"/>
    </source>
</evidence>
<dbReference type="InterPro" id="IPR029045">
    <property type="entry name" value="ClpP/crotonase-like_dom_sf"/>
</dbReference>
<dbReference type="Pfam" id="PF00378">
    <property type="entry name" value="ECH_1"/>
    <property type="match status" value="1"/>
</dbReference>
<name>A0A3N4UGP1_9RHOB</name>
<dbReference type="FunFam" id="3.40.50.720:FF:000009">
    <property type="entry name" value="Fatty oxidation complex, alpha subunit"/>
    <property type="match status" value="1"/>
</dbReference>
<evidence type="ECO:0000256" key="6">
    <source>
        <dbReference type="ARBA" id="ARBA00023027"/>
    </source>
</evidence>
<dbReference type="Pfam" id="PF02737">
    <property type="entry name" value="3HCDH_N"/>
    <property type="match status" value="1"/>
</dbReference>
<evidence type="ECO:0000256" key="1">
    <source>
        <dbReference type="ARBA" id="ARBA00005005"/>
    </source>
</evidence>
<dbReference type="Gene3D" id="3.90.226.10">
    <property type="entry name" value="2-enoyl-CoA Hydratase, Chain A, domain 1"/>
    <property type="match status" value="1"/>
</dbReference>
<dbReference type="GO" id="GO:0016509">
    <property type="term" value="F:long-chain (3S)-3-hydroxyacyl-CoA dehydrogenase (NAD+) activity"/>
    <property type="evidence" value="ECO:0007669"/>
    <property type="project" value="TreeGrafter"/>
</dbReference>
<dbReference type="GO" id="GO:0004300">
    <property type="term" value="F:enoyl-CoA hydratase activity"/>
    <property type="evidence" value="ECO:0007669"/>
    <property type="project" value="TreeGrafter"/>
</dbReference>
<reference evidence="13 14" key="1">
    <citation type="submission" date="2018-11" db="EMBL/GenBank/DDBJ databases">
        <title>Genomic Encyclopedia of Type Strains, Phase IV (KMG-IV): sequencing the most valuable type-strain genomes for metagenomic binning, comparative biology and taxonomic classification.</title>
        <authorList>
            <person name="Goeker M."/>
        </authorList>
    </citation>
    <scope>NUCLEOTIDE SEQUENCE [LARGE SCALE GENOMIC DNA]</scope>
    <source>
        <strain evidence="13 14">DSM 104731</strain>
    </source>
</reference>
<comment type="similarity">
    <text evidence="2">In the central section; belongs to the 3-hydroxyacyl-CoA dehydrogenase family.</text>
</comment>
<dbReference type="EMBL" id="RKQK01000003">
    <property type="protein sequence ID" value="RPE66329.1"/>
    <property type="molecule type" value="Genomic_DNA"/>
</dbReference>
<dbReference type="RefSeq" id="WP_123793090.1">
    <property type="nucleotide sequence ID" value="NZ_RKQK01000003.1"/>
</dbReference>
<comment type="pathway">
    <text evidence="1">Lipid metabolism; fatty acid beta-oxidation.</text>
</comment>
<dbReference type="OrthoDB" id="9771883at2"/>
<dbReference type="InterPro" id="IPR050136">
    <property type="entry name" value="FA_oxidation_alpha_subunit"/>
</dbReference>